<evidence type="ECO:0000313" key="4">
    <source>
        <dbReference type="RefSeq" id="XP_022330445.1"/>
    </source>
</evidence>
<dbReference type="PROSITE" id="PS50848">
    <property type="entry name" value="START"/>
    <property type="match status" value="1"/>
</dbReference>
<dbReference type="Proteomes" id="UP000694844">
    <property type="component" value="Chromosome 4"/>
</dbReference>
<dbReference type="AlphaFoldDB" id="A0A8B8DRH5"/>
<evidence type="ECO:0000313" key="3">
    <source>
        <dbReference type="Proteomes" id="UP000694844"/>
    </source>
</evidence>
<dbReference type="InterPro" id="IPR023393">
    <property type="entry name" value="START-like_dom_sf"/>
</dbReference>
<organism evidence="3 4">
    <name type="scientific">Crassostrea virginica</name>
    <name type="common">Eastern oyster</name>
    <dbReference type="NCBI Taxonomy" id="6565"/>
    <lineage>
        <taxon>Eukaryota</taxon>
        <taxon>Metazoa</taxon>
        <taxon>Spiralia</taxon>
        <taxon>Lophotrochozoa</taxon>
        <taxon>Mollusca</taxon>
        <taxon>Bivalvia</taxon>
        <taxon>Autobranchia</taxon>
        <taxon>Pteriomorphia</taxon>
        <taxon>Ostreida</taxon>
        <taxon>Ostreoidea</taxon>
        <taxon>Ostreidae</taxon>
        <taxon>Crassostrea</taxon>
    </lineage>
</organism>
<dbReference type="OrthoDB" id="3176171at2759"/>
<dbReference type="PANTHER" id="PTHR47117">
    <property type="entry name" value="STAR-RELATED LIPID TRANSFER PROTEIN 9"/>
    <property type="match status" value="1"/>
</dbReference>
<keyword evidence="3" id="KW-1185">Reference proteome</keyword>
<dbReference type="InterPro" id="IPR002913">
    <property type="entry name" value="START_lipid-bd_dom"/>
</dbReference>
<proteinExistence type="predicted"/>
<dbReference type="KEGG" id="cvn:111128843"/>
<feature type="compositionally biased region" description="Low complexity" evidence="1">
    <location>
        <begin position="408"/>
        <end position="417"/>
    </location>
</feature>
<evidence type="ECO:0000259" key="2">
    <source>
        <dbReference type="PROSITE" id="PS50848"/>
    </source>
</evidence>
<dbReference type="GO" id="GO:0008289">
    <property type="term" value="F:lipid binding"/>
    <property type="evidence" value="ECO:0007669"/>
    <property type="project" value="InterPro"/>
</dbReference>
<feature type="domain" description="START" evidence="2">
    <location>
        <begin position="475"/>
        <end position="627"/>
    </location>
</feature>
<sequence>MFLYFLSILALCSCLITILFLKFTSLKTGNQHQQGDVQLSTLEFLKLLKKSKPFPVGKVKNWRVLSCLNGVRVWTRKFTLNGGKEFSAIASFIKLPSSAQVVHHILKDASKTAEWKPGVETSSFKASERSTPRRSSSWMDTNVGVDQVIEIITDAVFHENNDVELYEQVLTRHYFREENGCCWILESSIEKHEHMFYLIQPLEDVDTSLLTILSYPSNSTKSSGVEKMVSGHLCSLKDYFFHRKLKATPFIDLKLPSKHHAYRGFEVLSSSDDEDDNNIFQQKFLQLHPEERSAVIQKSESILKLSPSKLSSRQRTLSDNMSLKDLSGSDRSRPRSLTHPHSNNSTQEPHSQDNNNIVKSASSDMVLNDDGANVSEIDGKAEIFNQLIQNHQPPSPLVSPEVVDESLSEISDVSESSSQEKEDHHDTDDEKHAREVAKNTTLANQVAAELLALVHRVSNLDLKATARQQQDSTGGWMFCGFESDVVVIKRQFHNINLSGSYIGKGIIQASPQAVMDAVKNPRTRYTYDDSLKKVDILQHVTDKIKIVYYSNEVLHKFKKYQYDWCVIQSERQDGEKLVLSMESVENDLPVPVGVNRLKILPSGWIIEPVIRDNKTVSLVTYVMQMNYGMCTDGAADKVLIDEMVSKQPLGIAYLRQYLRPPLAKTRKISPSRVHHSKKTL</sequence>
<dbReference type="PANTHER" id="PTHR47117:SF8">
    <property type="entry name" value="KINESIN FAMILY MEMBER 16B"/>
    <property type="match status" value="1"/>
</dbReference>
<dbReference type="GeneID" id="111128843"/>
<name>A0A8B8DRH5_CRAVI</name>
<feature type="region of interest" description="Disordered" evidence="1">
    <location>
        <begin position="307"/>
        <end position="356"/>
    </location>
</feature>
<protein>
    <submittedName>
        <fullName evidence="4">Uncharacterized protein LOC111128843</fullName>
    </submittedName>
</protein>
<feature type="region of interest" description="Disordered" evidence="1">
    <location>
        <begin position="391"/>
        <end position="432"/>
    </location>
</feature>
<feature type="compositionally biased region" description="Basic and acidic residues" evidence="1">
    <location>
        <begin position="418"/>
        <end position="432"/>
    </location>
</feature>
<evidence type="ECO:0000256" key="1">
    <source>
        <dbReference type="SAM" id="MobiDB-lite"/>
    </source>
</evidence>
<feature type="compositionally biased region" description="Polar residues" evidence="1">
    <location>
        <begin position="339"/>
        <end position="356"/>
    </location>
</feature>
<accession>A0A8B8DRH5</accession>
<dbReference type="Pfam" id="PF01852">
    <property type="entry name" value="START"/>
    <property type="match status" value="1"/>
</dbReference>
<reference evidence="4" key="1">
    <citation type="submission" date="2025-08" db="UniProtKB">
        <authorList>
            <consortium name="RefSeq"/>
        </authorList>
    </citation>
    <scope>IDENTIFICATION</scope>
    <source>
        <tissue evidence="4">Whole sample</tissue>
    </source>
</reference>
<dbReference type="Gene3D" id="3.30.530.20">
    <property type="match status" value="1"/>
</dbReference>
<dbReference type="SUPFAM" id="SSF55961">
    <property type="entry name" value="Bet v1-like"/>
    <property type="match status" value="2"/>
</dbReference>
<dbReference type="RefSeq" id="XP_022330445.1">
    <property type="nucleotide sequence ID" value="XM_022474737.1"/>
</dbReference>
<gene>
    <name evidence="4" type="primary">LOC111128843</name>
</gene>